<dbReference type="InterPro" id="IPR014746">
    <property type="entry name" value="Gln_synth/guanido_kin_cat_dom"/>
</dbReference>
<evidence type="ECO:0000259" key="9">
    <source>
        <dbReference type="PROSITE" id="PS51510"/>
    </source>
</evidence>
<gene>
    <name evidence="10" type="ORF">PGLA1383_LOCUS6127</name>
</gene>
<dbReference type="PROSITE" id="PS51509">
    <property type="entry name" value="PHOSPHAGEN_KINASE_N"/>
    <property type="match status" value="1"/>
</dbReference>
<dbReference type="PANTHER" id="PTHR11547:SF38">
    <property type="entry name" value="ARGININE KINASE 1-RELATED"/>
    <property type="match status" value="1"/>
</dbReference>
<feature type="non-terminal residue" evidence="10">
    <location>
        <position position="1"/>
    </location>
</feature>
<dbReference type="GO" id="GO:0005615">
    <property type="term" value="C:extracellular space"/>
    <property type="evidence" value="ECO:0007669"/>
    <property type="project" value="TreeGrafter"/>
</dbReference>
<evidence type="ECO:0000256" key="1">
    <source>
        <dbReference type="ARBA" id="ARBA00006798"/>
    </source>
</evidence>
<feature type="domain" description="Phosphagen kinase N-terminal" evidence="8">
    <location>
        <begin position="110"/>
        <end position="195"/>
    </location>
</feature>
<dbReference type="Gene3D" id="3.30.590.10">
    <property type="entry name" value="Glutamine synthetase/guanido kinase, catalytic domain"/>
    <property type="match status" value="1"/>
</dbReference>
<evidence type="ECO:0000256" key="6">
    <source>
        <dbReference type="PROSITE-ProRule" id="PRU00842"/>
    </source>
</evidence>
<proteinExistence type="inferred from homology"/>
<feature type="domain" description="Phosphagen kinase C-terminal" evidence="9">
    <location>
        <begin position="237"/>
        <end position="295"/>
    </location>
</feature>
<keyword evidence="4 7" id="KW-0418">Kinase</keyword>
<dbReference type="InterPro" id="IPR036802">
    <property type="entry name" value="ATP-guanido_PTrfase_N_sf"/>
</dbReference>
<keyword evidence="3 7" id="KW-0547">Nucleotide-binding</keyword>
<evidence type="ECO:0000256" key="7">
    <source>
        <dbReference type="PROSITE-ProRule" id="PRU00843"/>
    </source>
</evidence>
<evidence type="ECO:0000313" key="11">
    <source>
        <dbReference type="Proteomes" id="UP000654075"/>
    </source>
</evidence>
<reference evidence="10" key="1">
    <citation type="submission" date="2021-02" db="EMBL/GenBank/DDBJ databases">
        <authorList>
            <person name="Dougan E. K."/>
            <person name="Rhodes N."/>
            <person name="Thang M."/>
            <person name="Chan C."/>
        </authorList>
    </citation>
    <scope>NUCLEOTIDE SEQUENCE</scope>
</reference>
<evidence type="ECO:0000259" key="8">
    <source>
        <dbReference type="PROSITE" id="PS51509"/>
    </source>
</evidence>
<comment type="caution">
    <text evidence="10">The sequence shown here is derived from an EMBL/GenBank/DDBJ whole genome shotgun (WGS) entry which is preliminary data.</text>
</comment>
<name>A0A813DHT1_POLGL</name>
<feature type="binding site" evidence="7">
    <location>
        <begin position="240"/>
        <end position="244"/>
    </location>
    <ligand>
        <name>ATP</name>
        <dbReference type="ChEBI" id="CHEBI:30616"/>
    </ligand>
</feature>
<dbReference type="EMBL" id="CAJNNV010002497">
    <property type="protein sequence ID" value="CAE8587288.1"/>
    <property type="molecule type" value="Genomic_DNA"/>
</dbReference>
<protein>
    <submittedName>
        <fullName evidence="10">Uncharacterized protein</fullName>
    </submittedName>
</protein>
<evidence type="ECO:0000256" key="3">
    <source>
        <dbReference type="ARBA" id="ARBA00022741"/>
    </source>
</evidence>
<dbReference type="InterPro" id="IPR000749">
    <property type="entry name" value="ATP-guanido_PTrfase"/>
</dbReference>
<dbReference type="SUPFAM" id="SSF55931">
    <property type="entry name" value="Glutamine synthetase/guanido kinase"/>
    <property type="match status" value="1"/>
</dbReference>
<evidence type="ECO:0000256" key="4">
    <source>
        <dbReference type="ARBA" id="ARBA00022777"/>
    </source>
</evidence>
<dbReference type="SUPFAM" id="SSF48034">
    <property type="entry name" value="Guanido kinase N-terminal domain"/>
    <property type="match status" value="1"/>
</dbReference>
<evidence type="ECO:0000256" key="2">
    <source>
        <dbReference type="ARBA" id="ARBA00022679"/>
    </source>
</evidence>
<comment type="similarity">
    <text evidence="1 6">Belongs to the ATP:guanido phosphotransferase family.</text>
</comment>
<dbReference type="GO" id="GO:0005524">
    <property type="term" value="F:ATP binding"/>
    <property type="evidence" value="ECO:0007669"/>
    <property type="project" value="UniProtKB-UniRule"/>
</dbReference>
<dbReference type="Pfam" id="PF02807">
    <property type="entry name" value="ATP-gua_PtransN"/>
    <property type="match status" value="1"/>
</dbReference>
<dbReference type="InterPro" id="IPR022413">
    <property type="entry name" value="ATP-guanido_PTrfase_N"/>
</dbReference>
<dbReference type="PANTHER" id="PTHR11547">
    <property type="entry name" value="ARGININE OR CREATINE KINASE"/>
    <property type="match status" value="1"/>
</dbReference>
<dbReference type="GO" id="GO:0004111">
    <property type="term" value="F:creatine kinase activity"/>
    <property type="evidence" value="ECO:0007669"/>
    <property type="project" value="InterPro"/>
</dbReference>
<evidence type="ECO:0000256" key="5">
    <source>
        <dbReference type="ARBA" id="ARBA00022840"/>
    </source>
</evidence>
<keyword evidence="5 7" id="KW-0067">ATP-binding</keyword>
<keyword evidence="11" id="KW-1185">Reference proteome</keyword>
<keyword evidence="2 7" id="KW-0808">Transferase</keyword>
<organism evidence="10 11">
    <name type="scientific">Polarella glacialis</name>
    <name type="common">Dinoflagellate</name>
    <dbReference type="NCBI Taxonomy" id="89957"/>
    <lineage>
        <taxon>Eukaryota</taxon>
        <taxon>Sar</taxon>
        <taxon>Alveolata</taxon>
        <taxon>Dinophyceae</taxon>
        <taxon>Suessiales</taxon>
        <taxon>Suessiaceae</taxon>
        <taxon>Polarella</taxon>
    </lineage>
</organism>
<accession>A0A813DHT1</accession>
<dbReference type="GO" id="GO:0046314">
    <property type="term" value="P:phosphocreatine biosynthetic process"/>
    <property type="evidence" value="ECO:0007669"/>
    <property type="project" value="InterPro"/>
</dbReference>
<dbReference type="PROSITE" id="PS51510">
    <property type="entry name" value="PHOSPHAGEN_KINASE_C"/>
    <property type="match status" value="1"/>
</dbReference>
<comment type="caution">
    <text evidence="7">Lacks conserved residue(s) required for the propagation of feature annotation.</text>
</comment>
<dbReference type="Proteomes" id="UP000654075">
    <property type="component" value="Unassembled WGS sequence"/>
</dbReference>
<dbReference type="AlphaFoldDB" id="A0A813DHT1"/>
<sequence>MAANLSQQLRPVLDQSGSGRVSRRIFEEVIFRSAPGFTQKELEKVFAGFQEAHGSSISSSGSDQSLEYVQFLSWLFDERLPSSPAVSGAASRGIWSLLPGLGNEPFPGFPCDVAPAALPDLGGNLSPAAEVFRRDPWIYLRLKDLRSAGGFGIARCVKPGFDAPRGGGLGAVACDASCYEVFWEFFGPVLKLCHPRLAEEAAANGLSSASAHLCSKWLPAHPVCLSSSSVRAVRLDRAVKVRVGVTRCLRGVPFPPASSREQKQEVERLLSDALGSLAGSDLVGKYRPFAAGGST</sequence>
<dbReference type="Gene3D" id="1.10.135.10">
    <property type="entry name" value="ATP:guanido phosphotransferase, N-terminal domain"/>
    <property type="match status" value="1"/>
</dbReference>
<dbReference type="InterPro" id="IPR022414">
    <property type="entry name" value="ATP-guanido_PTrfase_cat"/>
</dbReference>
<evidence type="ECO:0000313" key="10">
    <source>
        <dbReference type="EMBL" id="CAE8587288.1"/>
    </source>
</evidence>